<gene>
    <name evidence="3" type="ORF">MGAL_10B040123</name>
</gene>
<dbReference type="AlphaFoldDB" id="A0A8B6F4H4"/>
<name>A0A8B6F4H4_MYTGA</name>
<comment type="caution">
    <text evidence="3">The sequence shown here is derived from an EMBL/GenBank/DDBJ whole genome shotgun (WGS) entry which is preliminary data.</text>
</comment>
<feature type="region of interest" description="Disordered" evidence="2">
    <location>
        <begin position="1"/>
        <end position="25"/>
    </location>
</feature>
<proteinExistence type="predicted"/>
<feature type="coiled-coil region" evidence="1">
    <location>
        <begin position="31"/>
        <end position="62"/>
    </location>
</feature>
<organism evidence="3 4">
    <name type="scientific">Mytilus galloprovincialis</name>
    <name type="common">Mediterranean mussel</name>
    <dbReference type="NCBI Taxonomy" id="29158"/>
    <lineage>
        <taxon>Eukaryota</taxon>
        <taxon>Metazoa</taxon>
        <taxon>Spiralia</taxon>
        <taxon>Lophotrochozoa</taxon>
        <taxon>Mollusca</taxon>
        <taxon>Bivalvia</taxon>
        <taxon>Autobranchia</taxon>
        <taxon>Pteriomorphia</taxon>
        <taxon>Mytilida</taxon>
        <taxon>Mytiloidea</taxon>
        <taxon>Mytilidae</taxon>
        <taxon>Mytilinae</taxon>
        <taxon>Mytilus</taxon>
    </lineage>
</organism>
<evidence type="ECO:0000256" key="2">
    <source>
        <dbReference type="SAM" id="MobiDB-lite"/>
    </source>
</evidence>
<reference evidence="3" key="1">
    <citation type="submission" date="2018-11" db="EMBL/GenBank/DDBJ databases">
        <authorList>
            <person name="Alioto T."/>
            <person name="Alioto T."/>
        </authorList>
    </citation>
    <scope>NUCLEOTIDE SEQUENCE</scope>
</reference>
<protein>
    <submittedName>
        <fullName evidence="3">Uncharacterized protein</fullName>
    </submittedName>
</protein>
<evidence type="ECO:0000313" key="4">
    <source>
        <dbReference type="Proteomes" id="UP000596742"/>
    </source>
</evidence>
<accession>A0A8B6F4H4</accession>
<evidence type="ECO:0000256" key="1">
    <source>
        <dbReference type="SAM" id="Coils"/>
    </source>
</evidence>
<dbReference type="Proteomes" id="UP000596742">
    <property type="component" value="Unassembled WGS sequence"/>
</dbReference>
<keyword evidence="1" id="KW-0175">Coiled coil</keyword>
<sequence length="113" mass="12755">MTEVIDKPPVSKRLRTHSGSCVAGNHNGHKFSKLVDAIAKLREENEKQIRDKTKEANQKIKKIKDSLTSFDNAILSVIKDITDQSNMIKSMLNKSVSQMFALVKEQSTKEKVK</sequence>
<keyword evidence="4" id="KW-1185">Reference proteome</keyword>
<dbReference type="EMBL" id="UYJE01006258">
    <property type="protein sequence ID" value="VDI44441.1"/>
    <property type="molecule type" value="Genomic_DNA"/>
</dbReference>
<dbReference type="OrthoDB" id="10409047at2759"/>
<feature type="non-terminal residue" evidence="3">
    <location>
        <position position="113"/>
    </location>
</feature>
<evidence type="ECO:0000313" key="3">
    <source>
        <dbReference type="EMBL" id="VDI44441.1"/>
    </source>
</evidence>